<dbReference type="GeneTree" id="ENSGT00940000155757"/>
<dbReference type="Proteomes" id="UP000008225">
    <property type="component" value="Chromosome 8"/>
</dbReference>
<organism evidence="3 4">
    <name type="scientific">Callithrix jacchus</name>
    <name type="common">White-tufted-ear marmoset</name>
    <name type="synonym">Simia Jacchus</name>
    <dbReference type="NCBI Taxonomy" id="9483"/>
    <lineage>
        <taxon>Eukaryota</taxon>
        <taxon>Metazoa</taxon>
        <taxon>Chordata</taxon>
        <taxon>Craniata</taxon>
        <taxon>Vertebrata</taxon>
        <taxon>Euteleostomi</taxon>
        <taxon>Mammalia</taxon>
        <taxon>Eutheria</taxon>
        <taxon>Euarchontoglires</taxon>
        <taxon>Primates</taxon>
        <taxon>Haplorrhini</taxon>
        <taxon>Platyrrhini</taxon>
        <taxon>Cebidae</taxon>
        <taxon>Callitrichinae</taxon>
        <taxon>Callithrix</taxon>
        <taxon>Callithrix</taxon>
    </lineage>
</organism>
<protein>
    <submittedName>
        <fullName evidence="3">PAX interacting protein 1</fullName>
    </submittedName>
</protein>
<proteinExistence type="predicted"/>
<feature type="compositionally biased region" description="Low complexity" evidence="1">
    <location>
        <begin position="78"/>
        <end position="105"/>
    </location>
</feature>
<feature type="compositionally biased region" description="Low complexity" evidence="1">
    <location>
        <begin position="14"/>
        <end position="26"/>
    </location>
</feature>
<evidence type="ECO:0000259" key="2">
    <source>
        <dbReference type="PROSITE" id="PS50172"/>
    </source>
</evidence>
<feature type="compositionally biased region" description="Basic residues" evidence="1">
    <location>
        <begin position="106"/>
        <end position="116"/>
    </location>
</feature>
<feature type="region of interest" description="Disordered" evidence="1">
    <location>
        <begin position="71"/>
        <end position="161"/>
    </location>
</feature>
<dbReference type="InterPro" id="IPR036420">
    <property type="entry name" value="BRCT_dom_sf"/>
</dbReference>
<dbReference type="Ensembl" id="ENSCJAT00000118387.1">
    <property type="protein sequence ID" value="ENSCJAP00000091270.1"/>
    <property type="gene ID" value="ENSCJAG00000000161.5"/>
</dbReference>
<evidence type="ECO:0000256" key="1">
    <source>
        <dbReference type="SAM" id="MobiDB-lite"/>
    </source>
</evidence>
<name>A0A8I3XBC0_CALJA</name>
<dbReference type="PROSITE" id="PS50172">
    <property type="entry name" value="BRCT"/>
    <property type="match status" value="1"/>
</dbReference>
<evidence type="ECO:0000313" key="3">
    <source>
        <dbReference type="Ensembl" id="ENSCJAP00000091270.1"/>
    </source>
</evidence>
<dbReference type="Gene3D" id="3.40.50.10190">
    <property type="entry name" value="BRCT domain"/>
    <property type="match status" value="1"/>
</dbReference>
<evidence type="ECO:0000313" key="4">
    <source>
        <dbReference type="Proteomes" id="UP000008225"/>
    </source>
</evidence>
<dbReference type="AlphaFoldDB" id="A0A8I3XBC0"/>
<dbReference type="CDD" id="cd17714">
    <property type="entry name" value="BRCT_PAXIP1_rpt1"/>
    <property type="match status" value="1"/>
</dbReference>
<sequence length="315" mass="32704">MRRSGAAACGDGRGLPTPLLPGTGSLRPRRGGRVFPLVPRAPLLQSGGHGTARFEASPWLSVPRGPWAAAQARGVTGGRAAPRRSPSAAGAGWCVPQGARGSRASGARRGRGRGRGGRGSGPRFAGPGPGRAIRAVGWASGGAGRRGGRGRGVGGAGRRRGASRAAAIMSDQSPKVPEEMFREVKYYAVGDIDPQVIQLLKAGKAKEVSYNALASHIISEDGDNPEVGEAREVFDLPVVKPSWVILSVQCGTLLPVNGFSPESCQIFFGITACLSQGVDTSWSSLLESSRALPGRGREGSLSSRSWEAQRSSAFF</sequence>
<reference evidence="3" key="2">
    <citation type="submission" date="2025-08" db="UniProtKB">
        <authorList>
            <consortium name="Ensembl"/>
        </authorList>
    </citation>
    <scope>IDENTIFICATION</scope>
</reference>
<keyword evidence="4" id="KW-1185">Reference proteome</keyword>
<accession>A0A8I3XBC0</accession>
<feature type="compositionally biased region" description="Low complexity" evidence="1">
    <location>
        <begin position="121"/>
        <end position="138"/>
    </location>
</feature>
<dbReference type="InterPro" id="IPR001357">
    <property type="entry name" value="BRCT_dom"/>
</dbReference>
<feature type="region of interest" description="Disordered" evidence="1">
    <location>
        <begin position="1"/>
        <end position="31"/>
    </location>
</feature>
<dbReference type="SUPFAM" id="SSF52113">
    <property type="entry name" value="BRCT domain"/>
    <property type="match status" value="1"/>
</dbReference>
<reference evidence="3" key="3">
    <citation type="submission" date="2025-09" db="UniProtKB">
        <authorList>
            <consortium name="Ensembl"/>
        </authorList>
    </citation>
    <scope>IDENTIFICATION</scope>
</reference>
<gene>
    <name evidence="3" type="primary">PAXIP1</name>
</gene>
<feature type="compositionally biased region" description="Gly residues" evidence="1">
    <location>
        <begin position="139"/>
        <end position="156"/>
    </location>
</feature>
<feature type="domain" description="BRCT" evidence="2">
    <location>
        <begin position="176"/>
        <end position="261"/>
    </location>
</feature>
<reference evidence="3 4" key="1">
    <citation type="submission" date="2009-03" db="EMBL/GenBank/DDBJ databases">
        <authorList>
            <person name="Warren W."/>
            <person name="Ye L."/>
            <person name="Minx P."/>
            <person name="Worley K."/>
            <person name="Gibbs R."/>
            <person name="Wilson R.K."/>
        </authorList>
    </citation>
    <scope>NUCLEOTIDE SEQUENCE [LARGE SCALE GENOMIC DNA]</scope>
</reference>